<dbReference type="EMBL" id="JBIAPK010000016">
    <property type="protein sequence ID" value="MFF3343599.1"/>
    <property type="molecule type" value="Genomic_DNA"/>
</dbReference>
<proteinExistence type="predicted"/>
<sequence>MTTKTLGNWLSDPEYNIRRSYRDLIHTAYENVAVVPADPIPNHVKNGQFEIRRRPNGR</sequence>
<accession>A0ABW6RPU9</accession>
<organism evidence="1 2">
    <name type="scientific">Streptomyces flavidovirens</name>
    <dbReference type="NCBI Taxonomy" id="67298"/>
    <lineage>
        <taxon>Bacteria</taxon>
        <taxon>Bacillati</taxon>
        <taxon>Actinomycetota</taxon>
        <taxon>Actinomycetes</taxon>
        <taxon>Kitasatosporales</taxon>
        <taxon>Streptomycetaceae</taxon>
        <taxon>Streptomyces</taxon>
    </lineage>
</organism>
<protein>
    <submittedName>
        <fullName evidence="1">Uncharacterized protein</fullName>
    </submittedName>
</protein>
<name>A0ABW6RPU9_9ACTN</name>
<keyword evidence="2" id="KW-1185">Reference proteome</keyword>
<gene>
    <name evidence="1" type="ORF">ACFYWW_33735</name>
</gene>
<evidence type="ECO:0000313" key="1">
    <source>
        <dbReference type="EMBL" id="MFF3343599.1"/>
    </source>
</evidence>
<comment type="caution">
    <text evidence="1">The sequence shown here is derived from an EMBL/GenBank/DDBJ whole genome shotgun (WGS) entry which is preliminary data.</text>
</comment>
<dbReference type="Proteomes" id="UP001601976">
    <property type="component" value="Unassembled WGS sequence"/>
</dbReference>
<evidence type="ECO:0000313" key="2">
    <source>
        <dbReference type="Proteomes" id="UP001601976"/>
    </source>
</evidence>
<dbReference type="RefSeq" id="WP_387899425.1">
    <property type="nucleotide sequence ID" value="NZ_JBIAPK010000016.1"/>
</dbReference>
<reference evidence="1 2" key="1">
    <citation type="submission" date="2024-10" db="EMBL/GenBank/DDBJ databases">
        <title>The Natural Products Discovery Center: Release of the First 8490 Sequenced Strains for Exploring Actinobacteria Biosynthetic Diversity.</title>
        <authorList>
            <person name="Kalkreuter E."/>
            <person name="Kautsar S.A."/>
            <person name="Yang D."/>
            <person name="Bader C.D."/>
            <person name="Teijaro C.N."/>
            <person name="Fluegel L."/>
            <person name="Davis C.M."/>
            <person name="Simpson J.R."/>
            <person name="Lauterbach L."/>
            <person name="Steele A.D."/>
            <person name="Gui C."/>
            <person name="Meng S."/>
            <person name="Li G."/>
            <person name="Viehrig K."/>
            <person name="Ye F."/>
            <person name="Su P."/>
            <person name="Kiefer A.F."/>
            <person name="Nichols A."/>
            <person name="Cepeda A.J."/>
            <person name="Yan W."/>
            <person name="Fan B."/>
            <person name="Jiang Y."/>
            <person name="Adhikari A."/>
            <person name="Zheng C.-J."/>
            <person name="Schuster L."/>
            <person name="Cowan T.M."/>
            <person name="Smanski M.J."/>
            <person name="Chevrette M.G."/>
            <person name="De Carvalho L.P.S."/>
            <person name="Shen B."/>
        </authorList>
    </citation>
    <scope>NUCLEOTIDE SEQUENCE [LARGE SCALE GENOMIC DNA]</scope>
    <source>
        <strain evidence="1 2">NPDC003029</strain>
    </source>
</reference>